<dbReference type="PANTHER" id="PTHR36175:SF1">
    <property type="entry name" value="CYANOPHYCINASE"/>
    <property type="match status" value="1"/>
</dbReference>
<dbReference type="Gene3D" id="3.40.50.880">
    <property type="match status" value="1"/>
</dbReference>
<name>A0A926WM11_9NOST</name>
<evidence type="ECO:0000313" key="5">
    <source>
        <dbReference type="EMBL" id="MBD2296470.1"/>
    </source>
</evidence>
<evidence type="ECO:0000256" key="1">
    <source>
        <dbReference type="ARBA" id="ARBA00006534"/>
    </source>
</evidence>
<evidence type="ECO:0000313" key="6">
    <source>
        <dbReference type="Proteomes" id="UP000662185"/>
    </source>
</evidence>
<evidence type="ECO:0000256" key="4">
    <source>
        <dbReference type="ARBA" id="ARBA00022825"/>
    </source>
</evidence>
<sequence length="350" mass="38848">MSKQFTVSVFPDNIDEIDYICECGTVNSKLPKPTSCILLIGGAEGETSGEDSATRWFLKRLDRGDYLVLRSPRIGRQATWICNHYRNFISSSAELAINSREAANHPQVMQYIRDADALFIAGGDQNDYEDFWEGSGIEEAINYLINQKKVPIAGTSAGMAILGDYYYAPAHQGVLSSEILNNPFHHNTKDIYYSDFIKVPIFKNVITDTHLNRIDKEHPEPRYGRLFGFLSRVVHEKGNQLPALGIGLEEGAFVAIDDKGIAQVFGNGTKEGQYAYFLQTNDAAPEQIKPGLPLIWNNNGQAVKVYKISGTPEGSGHFDLNNWSIASGGSWEYWFTTGGVCGFTQKPIDS</sequence>
<comment type="similarity">
    <text evidence="1">Belongs to the peptidase S51 family.</text>
</comment>
<keyword evidence="3" id="KW-0378">Hydrolase</keyword>
<dbReference type="Pfam" id="PF03575">
    <property type="entry name" value="Peptidase_S51"/>
    <property type="match status" value="1"/>
</dbReference>
<evidence type="ECO:0000256" key="2">
    <source>
        <dbReference type="ARBA" id="ARBA00022670"/>
    </source>
</evidence>
<dbReference type="PANTHER" id="PTHR36175">
    <property type="entry name" value="CYANOPHYCINASE"/>
    <property type="match status" value="1"/>
</dbReference>
<proteinExistence type="inferred from homology"/>
<dbReference type="EMBL" id="JACJQU010000024">
    <property type="protein sequence ID" value="MBD2296470.1"/>
    <property type="molecule type" value="Genomic_DNA"/>
</dbReference>
<dbReference type="Proteomes" id="UP000662185">
    <property type="component" value="Unassembled WGS sequence"/>
</dbReference>
<keyword evidence="6" id="KW-1185">Reference proteome</keyword>
<dbReference type="GO" id="GO:0008236">
    <property type="term" value="F:serine-type peptidase activity"/>
    <property type="evidence" value="ECO:0007669"/>
    <property type="project" value="UniProtKB-KW"/>
</dbReference>
<keyword evidence="2" id="KW-0645">Protease</keyword>
<dbReference type="AlphaFoldDB" id="A0A926WM11"/>
<dbReference type="CDD" id="cd03145">
    <property type="entry name" value="GAT1_cyanophycinase"/>
    <property type="match status" value="1"/>
</dbReference>
<evidence type="ECO:0000256" key="3">
    <source>
        <dbReference type="ARBA" id="ARBA00022801"/>
    </source>
</evidence>
<reference evidence="6" key="1">
    <citation type="journal article" date="2020" name="ISME J.">
        <title>Comparative genomics reveals insights into cyanobacterial evolution and habitat adaptation.</title>
        <authorList>
            <person name="Chen M.Y."/>
            <person name="Teng W.K."/>
            <person name="Zhao L."/>
            <person name="Hu C.X."/>
            <person name="Zhou Y.K."/>
            <person name="Han B.P."/>
            <person name="Song L.R."/>
            <person name="Shu W.S."/>
        </authorList>
    </citation>
    <scope>NUCLEOTIDE SEQUENCE [LARGE SCALE GENOMIC DNA]</scope>
    <source>
        <strain evidence="6">FACHB-251</strain>
    </source>
</reference>
<dbReference type="InterPro" id="IPR029062">
    <property type="entry name" value="Class_I_gatase-like"/>
</dbReference>
<protein>
    <submittedName>
        <fullName evidence="5">Cyanophycinase</fullName>
    </submittedName>
</protein>
<dbReference type="RefSeq" id="WP_190564591.1">
    <property type="nucleotide sequence ID" value="NZ_JACJQU010000024.1"/>
</dbReference>
<gene>
    <name evidence="5" type="ORF">H6G06_24075</name>
</gene>
<dbReference type="GO" id="GO:0006508">
    <property type="term" value="P:proteolysis"/>
    <property type="evidence" value="ECO:0007669"/>
    <property type="project" value="UniProtKB-KW"/>
</dbReference>
<organism evidence="5 6">
    <name type="scientific">Anabaena sphaerica FACHB-251</name>
    <dbReference type="NCBI Taxonomy" id="2692883"/>
    <lineage>
        <taxon>Bacteria</taxon>
        <taxon>Bacillati</taxon>
        <taxon>Cyanobacteriota</taxon>
        <taxon>Cyanophyceae</taxon>
        <taxon>Nostocales</taxon>
        <taxon>Nostocaceae</taxon>
        <taxon>Anabaena</taxon>
    </lineage>
</organism>
<keyword evidence="4" id="KW-0720">Serine protease</keyword>
<comment type="caution">
    <text evidence="5">The sequence shown here is derived from an EMBL/GenBank/DDBJ whole genome shotgun (WGS) entry which is preliminary data.</text>
</comment>
<dbReference type="SUPFAM" id="SSF52317">
    <property type="entry name" value="Class I glutamine amidotransferase-like"/>
    <property type="match status" value="1"/>
</dbReference>
<accession>A0A926WM11</accession>
<dbReference type="InterPro" id="IPR005320">
    <property type="entry name" value="Peptidase_S51"/>
</dbReference>